<name>A0A2M6XV95_9BACT</name>
<accession>A0A2M6XV95</accession>
<dbReference type="InterPro" id="IPR018076">
    <property type="entry name" value="T2SS_GspF_dom"/>
</dbReference>
<feature type="domain" description="Type II secretion system protein GspF" evidence="9">
    <location>
        <begin position="279"/>
        <end position="401"/>
    </location>
</feature>
<reference evidence="11" key="1">
    <citation type="submission" date="2017-09" db="EMBL/GenBank/DDBJ databases">
        <title>Depth-based differentiation of microbial function through sediment-hosted aquifers and enrichment of novel symbionts in the deep terrestrial subsurface.</title>
        <authorList>
            <person name="Probst A.J."/>
            <person name="Ladd B."/>
            <person name="Jarett J.K."/>
            <person name="Geller-Mcgrath D.E."/>
            <person name="Sieber C.M.K."/>
            <person name="Emerson J.B."/>
            <person name="Anantharaman K."/>
            <person name="Thomas B.C."/>
            <person name="Malmstrom R."/>
            <person name="Stieglmeier M."/>
            <person name="Klingl A."/>
            <person name="Woyke T."/>
            <person name="Ryan C.M."/>
            <person name="Banfield J.F."/>
        </authorList>
    </citation>
    <scope>NUCLEOTIDE SEQUENCE [LARGE SCALE GENOMIC DNA]</scope>
</reference>
<dbReference type="InterPro" id="IPR042094">
    <property type="entry name" value="T2SS_GspF_sf"/>
</dbReference>
<evidence type="ECO:0000313" key="10">
    <source>
        <dbReference type="EMBL" id="PIU16525.1"/>
    </source>
</evidence>
<evidence type="ECO:0000313" key="11">
    <source>
        <dbReference type="Proteomes" id="UP000229784"/>
    </source>
</evidence>
<protein>
    <recommendedName>
        <fullName evidence="9">Type II secretion system protein GspF domain-containing protein</fullName>
    </recommendedName>
</protein>
<sequence>MPQYSYKAKNLQGNEESGIMEAQNQAGLANALRQKGYFLLVANLTNIGNKKSVWTLLSAFFDNLFGVPITEKLFFTRNLQIMVKTGVSLPRALNILSQQVKNGKFKRVLTHLSEDITKGESLSNCLLAHPSVFPVVYQETLKIGEETGKIEDALQILALQMEKEHKLKASISSAMVYPAVVLCMAFVIGIFMFIFAVPKLKETFTDMNVALPLTTKIIFSFADFLTKHWPFALLAFVFLLIAGFLLSRAKKGGRFKSIIFLKMPVIGKITKTANMALVLRTLSSLLEAGVPIVRALEVASGSLRNFYFKKSLKEASLAIEKGAKLSQVMSGYANLYAITVFHMIEVGEETGETPEVLKKLADFYEEEVASGTQKLASLIEPMLLILVGGVVGFFALSMLQPMFSMTSSIK</sequence>
<evidence type="ECO:0000256" key="6">
    <source>
        <dbReference type="ARBA" id="ARBA00022989"/>
    </source>
</evidence>
<dbReference type="PRINTS" id="PR00812">
    <property type="entry name" value="BCTERIALGSPF"/>
</dbReference>
<keyword evidence="4" id="KW-0997">Cell inner membrane</keyword>
<feature type="domain" description="Type II secretion system protein GspF" evidence="9">
    <location>
        <begin position="75"/>
        <end position="198"/>
    </location>
</feature>
<dbReference type="GO" id="GO:0005886">
    <property type="term" value="C:plasma membrane"/>
    <property type="evidence" value="ECO:0007669"/>
    <property type="project" value="UniProtKB-SubCell"/>
</dbReference>
<dbReference type="PANTHER" id="PTHR30012:SF0">
    <property type="entry name" value="TYPE II SECRETION SYSTEM PROTEIN F-RELATED"/>
    <property type="match status" value="1"/>
</dbReference>
<evidence type="ECO:0000256" key="3">
    <source>
        <dbReference type="ARBA" id="ARBA00022475"/>
    </source>
</evidence>
<evidence type="ECO:0000256" key="7">
    <source>
        <dbReference type="ARBA" id="ARBA00023136"/>
    </source>
</evidence>
<keyword evidence="3" id="KW-1003">Cell membrane</keyword>
<evidence type="ECO:0000256" key="4">
    <source>
        <dbReference type="ARBA" id="ARBA00022519"/>
    </source>
</evidence>
<evidence type="ECO:0000256" key="1">
    <source>
        <dbReference type="ARBA" id="ARBA00004429"/>
    </source>
</evidence>
<dbReference type="Pfam" id="PF00482">
    <property type="entry name" value="T2SSF"/>
    <property type="match status" value="2"/>
</dbReference>
<evidence type="ECO:0000256" key="8">
    <source>
        <dbReference type="SAM" id="Phobius"/>
    </source>
</evidence>
<dbReference type="PANTHER" id="PTHR30012">
    <property type="entry name" value="GENERAL SECRETION PATHWAY PROTEIN"/>
    <property type="match status" value="1"/>
</dbReference>
<feature type="transmembrane region" description="Helical" evidence="8">
    <location>
        <begin position="229"/>
        <end position="247"/>
    </location>
</feature>
<dbReference type="Gene3D" id="1.20.81.30">
    <property type="entry name" value="Type II secretion system (T2SS), domain F"/>
    <property type="match status" value="2"/>
</dbReference>
<comment type="subcellular location">
    <subcellularLocation>
        <location evidence="1">Cell inner membrane</location>
        <topology evidence="1">Multi-pass membrane protein</topology>
    </subcellularLocation>
</comment>
<comment type="similarity">
    <text evidence="2">Belongs to the GSP F family.</text>
</comment>
<organism evidence="10 11">
    <name type="scientific">bacterium (Candidatus Gribaldobacteria) CG08_land_8_20_14_0_20_39_15</name>
    <dbReference type="NCBI Taxonomy" id="2014273"/>
    <lineage>
        <taxon>Bacteria</taxon>
        <taxon>Candidatus Gribaldobacteria</taxon>
    </lineage>
</organism>
<keyword evidence="7 8" id="KW-0472">Membrane</keyword>
<keyword evidence="6 8" id="KW-1133">Transmembrane helix</keyword>
<dbReference type="InterPro" id="IPR003004">
    <property type="entry name" value="GspF/PilC"/>
</dbReference>
<evidence type="ECO:0000256" key="5">
    <source>
        <dbReference type="ARBA" id="ARBA00022692"/>
    </source>
</evidence>
<dbReference type="Proteomes" id="UP000229784">
    <property type="component" value="Unassembled WGS sequence"/>
</dbReference>
<dbReference type="FunFam" id="1.20.81.30:FF:000001">
    <property type="entry name" value="Type II secretion system protein F"/>
    <property type="match status" value="2"/>
</dbReference>
<evidence type="ECO:0000259" key="9">
    <source>
        <dbReference type="Pfam" id="PF00482"/>
    </source>
</evidence>
<dbReference type="EMBL" id="PEXQ01000010">
    <property type="protein sequence ID" value="PIU16525.1"/>
    <property type="molecule type" value="Genomic_DNA"/>
</dbReference>
<gene>
    <name evidence="10" type="ORF">COT20_00350</name>
</gene>
<dbReference type="AlphaFoldDB" id="A0A2M6XV95"/>
<keyword evidence="5 8" id="KW-0812">Transmembrane</keyword>
<proteinExistence type="inferred from homology"/>
<feature type="transmembrane region" description="Helical" evidence="8">
    <location>
        <begin position="383"/>
        <end position="403"/>
    </location>
</feature>
<feature type="transmembrane region" description="Helical" evidence="8">
    <location>
        <begin position="175"/>
        <end position="197"/>
    </location>
</feature>
<evidence type="ECO:0000256" key="2">
    <source>
        <dbReference type="ARBA" id="ARBA00005745"/>
    </source>
</evidence>
<comment type="caution">
    <text evidence="10">The sequence shown here is derived from an EMBL/GenBank/DDBJ whole genome shotgun (WGS) entry which is preliminary data.</text>
</comment>